<gene>
    <name evidence="1" type="ORF">FRUB_10239</name>
</gene>
<dbReference type="EMBL" id="NIDE01000020">
    <property type="protein sequence ID" value="OWK34268.1"/>
    <property type="molecule type" value="Genomic_DNA"/>
</dbReference>
<accession>A0A225D6W3</accession>
<evidence type="ECO:0000313" key="1">
    <source>
        <dbReference type="EMBL" id="OWK34268.1"/>
    </source>
</evidence>
<name>A0A225D6W3_9BACT</name>
<reference evidence="2" key="1">
    <citation type="submission" date="2017-06" db="EMBL/GenBank/DDBJ databases">
        <title>Genome analysis of Fimbriiglobus ruber SP5, the first member of the order Planctomycetales with confirmed chitinolytic capability.</title>
        <authorList>
            <person name="Ravin N.V."/>
            <person name="Rakitin A.L."/>
            <person name="Ivanova A.A."/>
            <person name="Beletsky A.V."/>
            <person name="Kulichevskaya I.S."/>
            <person name="Mardanov A.V."/>
            <person name="Dedysh S.N."/>
        </authorList>
    </citation>
    <scope>NUCLEOTIDE SEQUENCE [LARGE SCALE GENOMIC DNA]</scope>
    <source>
        <strain evidence="2">SP5</strain>
    </source>
</reference>
<dbReference type="AlphaFoldDB" id="A0A225D6W3"/>
<evidence type="ECO:0000313" key="2">
    <source>
        <dbReference type="Proteomes" id="UP000214646"/>
    </source>
</evidence>
<comment type="caution">
    <text evidence="1">The sequence shown here is derived from an EMBL/GenBank/DDBJ whole genome shotgun (WGS) entry which is preliminary data.</text>
</comment>
<sequence length="81" mass="9243">MTLAAFHRMVLSIASWRYVRFWEAWRGDPAVMAIAIQGETDDPLLSDFSLEHLNGYGWIYKTLRTDAPVDDGTEPFPLGQQ</sequence>
<protein>
    <submittedName>
        <fullName evidence="1">Uncharacterized protein</fullName>
    </submittedName>
</protein>
<dbReference type="Proteomes" id="UP000214646">
    <property type="component" value="Unassembled WGS sequence"/>
</dbReference>
<organism evidence="1 2">
    <name type="scientific">Fimbriiglobus ruber</name>
    <dbReference type="NCBI Taxonomy" id="1908690"/>
    <lineage>
        <taxon>Bacteria</taxon>
        <taxon>Pseudomonadati</taxon>
        <taxon>Planctomycetota</taxon>
        <taxon>Planctomycetia</taxon>
        <taxon>Gemmatales</taxon>
        <taxon>Gemmataceae</taxon>
        <taxon>Fimbriiglobus</taxon>
    </lineage>
</organism>
<proteinExistence type="predicted"/>
<dbReference type="RefSeq" id="WP_088260570.1">
    <property type="nucleotide sequence ID" value="NZ_NIDE01000020.1"/>
</dbReference>
<keyword evidence="2" id="KW-1185">Reference proteome</keyword>